<evidence type="ECO:0000313" key="2">
    <source>
        <dbReference type="EMBL" id="CAH1979863.1"/>
    </source>
</evidence>
<dbReference type="Gene3D" id="1.10.1280.10">
    <property type="entry name" value="Di-copper center containing domain from catechol oxidase"/>
    <property type="match status" value="1"/>
</dbReference>
<dbReference type="AlphaFoldDB" id="A0A9P0PBS6"/>
<sequence>MDGPTVPCAIEQLESSLRDRMFWRFIKKIVDLYQRYLYHLPPYTLEELVVPGVEIEGINIEALTRNIEFFKIDLVNAVNHTENETFGDFQVHLNQMRPRTDNFTYSIYVQSEASKKMCFKVFIGPSCNPRQVPVRLSQHRLHMFHLDRFTYHLQEGNNTIVRNITDSPYFTSDDRMFSDTYRDILSAKAGNTTYKMETFDLNSTYAWPLRFALPLGTPDGFPYRFFVVAFQENVDEEEPRSLLYPFDRQIKNEKMFFKVPNFYSHVAPVYYKGY</sequence>
<feature type="domain" description="Hemocyanin C-terminal" evidence="1">
    <location>
        <begin position="42"/>
        <end position="267"/>
    </location>
</feature>
<dbReference type="SUPFAM" id="SSF81296">
    <property type="entry name" value="E set domains"/>
    <property type="match status" value="1"/>
</dbReference>
<name>A0A9P0PBS6_ACAOB</name>
<dbReference type="OrthoDB" id="6746497at2759"/>
<evidence type="ECO:0000313" key="3">
    <source>
        <dbReference type="Proteomes" id="UP001152888"/>
    </source>
</evidence>
<dbReference type="Proteomes" id="UP001152888">
    <property type="component" value="Unassembled WGS sequence"/>
</dbReference>
<dbReference type="InterPro" id="IPR013788">
    <property type="entry name" value="Hemocyanin/hexamerin"/>
</dbReference>
<protein>
    <recommendedName>
        <fullName evidence="1">Hemocyanin C-terminal domain-containing protein</fullName>
    </recommendedName>
</protein>
<dbReference type="InterPro" id="IPR008922">
    <property type="entry name" value="Di-copper_centre_dom_sf"/>
</dbReference>
<reference evidence="2" key="1">
    <citation type="submission" date="2022-03" db="EMBL/GenBank/DDBJ databases">
        <authorList>
            <person name="Sayadi A."/>
        </authorList>
    </citation>
    <scope>NUCLEOTIDE SEQUENCE</scope>
</reference>
<dbReference type="EMBL" id="CAKOFQ010006885">
    <property type="protein sequence ID" value="CAH1979863.1"/>
    <property type="molecule type" value="Genomic_DNA"/>
</dbReference>
<dbReference type="Pfam" id="PF03723">
    <property type="entry name" value="Hemocyanin_C"/>
    <property type="match status" value="1"/>
</dbReference>
<dbReference type="Gene3D" id="2.60.40.1520">
    <property type="entry name" value="Hemocyanin, C-terminal domain"/>
    <property type="match status" value="1"/>
</dbReference>
<dbReference type="InterPro" id="IPR014756">
    <property type="entry name" value="Ig_E-set"/>
</dbReference>
<gene>
    <name evidence="2" type="ORF">ACAOBT_LOCUS13669</name>
</gene>
<accession>A0A9P0PBS6</accession>
<dbReference type="GO" id="GO:0005615">
    <property type="term" value="C:extracellular space"/>
    <property type="evidence" value="ECO:0007669"/>
    <property type="project" value="UniProtKB-ARBA"/>
</dbReference>
<proteinExistence type="predicted"/>
<dbReference type="InterPro" id="IPR005203">
    <property type="entry name" value="Hemocyanin_C"/>
</dbReference>
<dbReference type="InterPro" id="IPR037020">
    <property type="entry name" value="Hemocyanin_C_sf"/>
</dbReference>
<dbReference type="PANTHER" id="PTHR11511">
    <property type="entry name" value="LARVAL STORAGE PROTEIN/PHENOLOXIDASE"/>
    <property type="match status" value="1"/>
</dbReference>
<organism evidence="2 3">
    <name type="scientific">Acanthoscelides obtectus</name>
    <name type="common">Bean weevil</name>
    <name type="synonym">Bruchus obtectus</name>
    <dbReference type="NCBI Taxonomy" id="200917"/>
    <lineage>
        <taxon>Eukaryota</taxon>
        <taxon>Metazoa</taxon>
        <taxon>Ecdysozoa</taxon>
        <taxon>Arthropoda</taxon>
        <taxon>Hexapoda</taxon>
        <taxon>Insecta</taxon>
        <taxon>Pterygota</taxon>
        <taxon>Neoptera</taxon>
        <taxon>Endopterygota</taxon>
        <taxon>Coleoptera</taxon>
        <taxon>Polyphaga</taxon>
        <taxon>Cucujiformia</taxon>
        <taxon>Chrysomeloidea</taxon>
        <taxon>Chrysomelidae</taxon>
        <taxon>Bruchinae</taxon>
        <taxon>Bruchini</taxon>
        <taxon>Acanthoscelides</taxon>
    </lineage>
</organism>
<evidence type="ECO:0000259" key="1">
    <source>
        <dbReference type="Pfam" id="PF03723"/>
    </source>
</evidence>
<dbReference type="PANTHER" id="PTHR11511:SF5">
    <property type="entry name" value="FAT-BODY PROTEIN 1-RELATED"/>
    <property type="match status" value="1"/>
</dbReference>
<keyword evidence="3" id="KW-1185">Reference proteome</keyword>
<comment type="caution">
    <text evidence="2">The sequence shown here is derived from an EMBL/GenBank/DDBJ whole genome shotgun (WGS) entry which is preliminary data.</text>
</comment>